<dbReference type="Proteomes" id="UP000181942">
    <property type="component" value="Unassembled WGS sequence"/>
</dbReference>
<feature type="chain" id="PRO_5010315087" description="Calcium-binding protein" evidence="1">
    <location>
        <begin position="27"/>
        <end position="282"/>
    </location>
</feature>
<evidence type="ECO:0000256" key="1">
    <source>
        <dbReference type="SAM" id="SignalP"/>
    </source>
</evidence>
<evidence type="ECO:0000313" key="2">
    <source>
        <dbReference type="EMBL" id="SFE98848.1"/>
    </source>
</evidence>
<dbReference type="Pfam" id="PF18968">
    <property type="entry name" value="DUF5707"/>
    <property type="match status" value="1"/>
</dbReference>
<evidence type="ECO:0008006" key="4">
    <source>
        <dbReference type="Google" id="ProtNLM"/>
    </source>
</evidence>
<accession>A0A1I2F2A9</accession>
<dbReference type="AlphaFoldDB" id="A0A1I2F2A9"/>
<reference evidence="2 3" key="1">
    <citation type="submission" date="2016-10" db="EMBL/GenBank/DDBJ databases">
        <authorList>
            <person name="de Groot N.N."/>
        </authorList>
    </citation>
    <scope>NUCLEOTIDE SEQUENCE [LARGE SCALE GENOMIC DNA]</scope>
    <source>
        <strain evidence="2 3">OK461</strain>
    </source>
</reference>
<dbReference type="RefSeq" id="WP_075027050.1">
    <property type="nucleotide sequence ID" value="NZ_FONR01000003.1"/>
</dbReference>
<dbReference type="InterPro" id="IPR043761">
    <property type="entry name" value="DUF5707"/>
</dbReference>
<feature type="signal peptide" evidence="1">
    <location>
        <begin position="1"/>
        <end position="26"/>
    </location>
</feature>
<dbReference type="EMBL" id="FONR01000003">
    <property type="protein sequence ID" value="SFE98848.1"/>
    <property type="molecule type" value="Genomic_DNA"/>
</dbReference>
<evidence type="ECO:0000313" key="3">
    <source>
        <dbReference type="Proteomes" id="UP000181942"/>
    </source>
</evidence>
<organism evidence="2 3">
    <name type="scientific">Streptomyces mirabilis</name>
    <dbReference type="NCBI Taxonomy" id="68239"/>
    <lineage>
        <taxon>Bacteria</taxon>
        <taxon>Bacillati</taxon>
        <taxon>Actinomycetota</taxon>
        <taxon>Actinomycetes</taxon>
        <taxon>Kitasatosporales</taxon>
        <taxon>Streptomycetaceae</taxon>
        <taxon>Streptomyces</taxon>
    </lineage>
</organism>
<keyword evidence="1" id="KW-0732">Signal</keyword>
<proteinExistence type="predicted"/>
<name>A0A1I2F2A9_9ACTN</name>
<dbReference type="OrthoDB" id="3296851at2"/>
<gene>
    <name evidence="2" type="ORF">SAMN02787118_103212</name>
</gene>
<protein>
    <recommendedName>
        <fullName evidence="4">Calcium-binding protein</fullName>
    </recommendedName>
</protein>
<sequence>MRIRATVAAVSGALALSAFVVPAAQAADAPGAAALAGSVQPNTAKSPTDVTQGDTKISNVVVNGGKAVVFGTTTKKTFTVTFTASDNSGINMALAILYHGANIEDSDNGAVPNENGGEKATCTAVSSTTSNCKETFTIQANEQLLNAHAGTWKVWAIAQGKDANYVQKDNAKSFYVQRASKLTVNAAPEPVKKGKTITVTGALTRADWQTGKYTGYVGQPVKLQFKKKGASAYTTVKTIKTTTGGALKTTVTASVDGTFRYAFAGTTTTPAVNAAGDFIDVT</sequence>